<dbReference type="Gene3D" id="3.20.20.150">
    <property type="entry name" value="Divalent-metal-dependent TIM barrel enzymes"/>
    <property type="match status" value="1"/>
</dbReference>
<sequence length="264" mass="30445">MQHVNLKCSLSQLQIEDRLKYSPNIVELQLFENDISSPNSIVEAIQQLKENSVKVFLHHPMKVNGKFLDVLSKDPEVYEFYRLSCSVLNEICNSEDVFCVVHPHYEKCESGMVDISDAVKIIECSNALKEAIQDVRTSTYDRFLWENAPRGIFSSANRNWLTHVVEPIQLPICYDISHSFMSFRGNNLDLERDLRNAFPFTRHYHVVDSAGTEVHDAMSLGLGGINWSRLKPYILQRDFIFEIDLPNYNDCTPMIQSAVYFDSI</sequence>
<dbReference type="InterPro" id="IPR036237">
    <property type="entry name" value="Xyl_isomerase-like_sf"/>
</dbReference>
<reference evidence="1" key="1">
    <citation type="submission" date="2022-08" db="EMBL/GenBank/DDBJ databases">
        <title>Alicyclobacillus fastidiosus DSM 17978, complete genome.</title>
        <authorList>
            <person name="Wang Q."/>
            <person name="Cai R."/>
            <person name="Wang Z."/>
        </authorList>
    </citation>
    <scope>NUCLEOTIDE SEQUENCE</scope>
    <source>
        <strain evidence="1">DSM 17978</strain>
    </source>
</reference>
<name>A0ABY6ZNL3_9BACL</name>
<gene>
    <name evidence="1" type="ORF">NZD89_14130</name>
</gene>
<proteinExistence type="predicted"/>
<dbReference type="SUPFAM" id="SSF51658">
    <property type="entry name" value="Xylose isomerase-like"/>
    <property type="match status" value="1"/>
</dbReference>
<accession>A0ABY6ZNL3</accession>
<dbReference type="Proteomes" id="UP001164761">
    <property type="component" value="Chromosome"/>
</dbReference>
<evidence type="ECO:0000313" key="1">
    <source>
        <dbReference type="EMBL" id="WAH44425.1"/>
    </source>
</evidence>
<protein>
    <submittedName>
        <fullName evidence="1">TIM barrel protein</fullName>
    </submittedName>
</protein>
<organism evidence="1 2">
    <name type="scientific">Alicyclobacillus fastidiosus</name>
    <dbReference type="NCBI Taxonomy" id="392011"/>
    <lineage>
        <taxon>Bacteria</taxon>
        <taxon>Bacillati</taxon>
        <taxon>Bacillota</taxon>
        <taxon>Bacilli</taxon>
        <taxon>Bacillales</taxon>
        <taxon>Alicyclobacillaceae</taxon>
        <taxon>Alicyclobacillus</taxon>
    </lineage>
</organism>
<evidence type="ECO:0000313" key="2">
    <source>
        <dbReference type="Proteomes" id="UP001164761"/>
    </source>
</evidence>
<keyword evidence="2" id="KW-1185">Reference proteome</keyword>
<dbReference type="RefSeq" id="WP_268008318.1">
    <property type="nucleotide sequence ID" value="NZ_BSUT01000001.1"/>
</dbReference>
<dbReference type="EMBL" id="CP104067">
    <property type="protein sequence ID" value="WAH44425.1"/>
    <property type="molecule type" value="Genomic_DNA"/>
</dbReference>